<dbReference type="EMBL" id="CP013244">
    <property type="protein sequence ID" value="ANP46436.1"/>
    <property type="molecule type" value="Genomic_DNA"/>
</dbReference>
<dbReference type="PIRSF" id="PIRSF003113">
    <property type="entry name" value="BolA"/>
    <property type="match status" value="1"/>
</dbReference>
<dbReference type="Gene3D" id="3.30.300.90">
    <property type="entry name" value="BolA-like"/>
    <property type="match status" value="1"/>
</dbReference>
<sequence>MTEHKTQLSRASRIETQLRELFSPVHFVLTDQSSQHAGHAGARPGGETHYHLSMHAAAFQGLSRVARQRLVYDALREEFDTGLHALTLDLKEAAGA</sequence>
<dbReference type="AlphaFoldDB" id="A0A1B1AIP5"/>
<accession>A0A1B1AIP5</accession>
<dbReference type="GO" id="GO:0016226">
    <property type="term" value="P:iron-sulfur cluster assembly"/>
    <property type="evidence" value="ECO:0007669"/>
    <property type="project" value="TreeGrafter"/>
</dbReference>
<dbReference type="Pfam" id="PF01722">
    <property type="entry name" value="BolA"/>
    <property type="match status" value="1"/>
</dbReference>
<organism evidence="2 3">
    <name type="scientific">Candidatus Viadribacter manganicus</name>
    <dbReference type="NCBI Taxonomy" id="1759059"/>
    <lineage>
        <taxon>Bacteria</taxon>
        <taxon>Pseudomonadati</taxon>
        <taxon>Pseudomonadota</taxon>
        <taxon>Alphaproteobacteria</taxon>
        <taxon>Hyphomonadales</taxon>
        <taxon>Hyphomonadaceae</taxon>
        <taxon>Candidatus Viadribacter</taxon>
    </lineage>
</organism>
<dbReference type="InParanoid" id="A0A1B1AIP5"/>
<dbReference type="FunCoup" id="A0A1B1AIP5">
    <property type="interactions" value="405"/>
</dbReference>
<reference evidence="2 3" key="1">
    <citation type="submission" date="2015-11" db="EMBL/GenBank/DDBJ databases">
        <title>Whole-Genome Sequence of Candidatus Oderbacter manganicum from the National Park Lower Oder Valley, Germany.</title>
        <authorList>
            <person name="Braun B."/>
            <person name="Liere K."/>
            <person name="Szewzyk U."/>
        </authorList>
    </citation>
    <scope>NUCLEOTIDE SEQUENCE [LARGE SCALE GENOMIC DNA]</scope>
    <source>
        <strain evidence="2 3">OTSz_A_272</strain>
    </source>
</reference>
<dbReference type="KEGG" id="cbot:ATE48_11165"/>
<dbReference type="PANTHER" id="PTHR46230">
    <property type="match status" value="1"/>
</dbReference>
<keyword evidence="3" id="KW-1185">Reference proteome</keyword>
<comment type="similarity">
    <text evidence="1">Belongs to the BolA/IbaG family.</text>
</comment>
<proteinExistence type="inferred from homology"/>
<dbReference type="OrthoDB" id="9811118at2"/>
<dbReference type="InterPro" id="IPR036065">
    <property type="entry name" value="BolA-like_sf"/>
</dbReference>
<evidence type="ECO:0008006" key="4">
    <source>
        <dbReference type="Google" id="ProtNLM"/>
    </source>
</evidence>
<evidence type="ECO:0000313" key="3">
    <source>
        <dbReference type="Proteomes" id="UP000092498"/>
    </source>
</evidence>
<dbReference type="InterPro" id="IPR002634">
    <property type="entry name" value="BolA"/>
</dbReference>
<evidence type="ECO:0000313" key="2">
    <source>
        <dbReference type="EMBL" id="ANP46436.1"/>
    </source>
</evidence>
<dbReference type="Proteomes" id="UP000092498">
    <property type="component" value="Chromosome"/>
</dbReference>
<dbReference type="PANTHER" id="PTHR46230:SF7">
    <property type="entry name" value="BOLA-LIKE PROTEIN 1"/>
    <property type="match status" value="1"/>
</dbReference>
<evidence type="ECO:0000256" key="1">
    <source>
        <dbReference type="RuleBase" id="RU003860"/>
    </source>
</evidence>
<dbReference type="STRING" id="1759059.ATE48_11165"/>
<dbReference type="SUPFAM" id="SSF82657">
    <property type="entry name" value="BolA-like"/>
    <property type="match status" value="1"/>
</dbReference>
<protein>
    <recommendedName>
        <fullName evidence="4">BolA family transcriptional regulator</fullName>
    </recommendedName>
</protein>
<name>A0A1B1AIP5_9PROT</name>
<gene>
    <name evidence="2" type="ORF">ATE48_11165</name>
</gene>